<dbReference type="Pfam" id="PF00248">
    <property type="entry name" value="Aldo_ket_red"/>
    <property type="match status" value="1"/>
</dbReference>
<keyword evidence="6" id="KW-1185">Reference proteome</keyword>
<feature type="domain" description="4Fe-4S ferredoxin-type" evidence="4">
    <location>
        <begin position="260"/>
        <end position="288"/>
    </location>
</feature>
<sequence>MKKNRLGHTDLHVTELCFGALPFGPLQKNIPVEECTEILSEALRAGINFIDTAQMYQTYEPIRRAMKATGVRPIIATKSTAASYEAMQKAVEEARTQLDVDTIDIFLVHAARIDESVFTQRADAIRCLLDMKEKGVIRAVGISTHSVRAVRAAAVNRDMDVIFPILNLNGIGILHGTREEMEDAISACIANGKGVYLMKALGGGTLIDQYDQAMSYVRSIPGIASVAMGMVSREELTYNIRYFNGELNDTDVRPAAQNKKRFIVVKVLCNNCGNCRTTCPNEVIEEEGGVSVIREDKCLTCGYCVSSCNQFAIRMV</sequence>
<accession>A0A1M6C0Y6</accession>
<name>A0A1M6C0Y6_9FIRM</name>
<keyword evidence="1" id="KW-0479">Metal-binding</keyword>
<dbReference type="PANTHER" id="PTHR43312:SF1">
    <property type="entry name" value="NADP-DEPENDENT OXIDOREDUCTASE DOMAIN-CONTAINING PROTEIN"/>
    <property type="match status" value="1"/>
</dbReference>
<reference evidence="5 6" key="1">
    <citation type="submission" date="2016-11" db="EMBL/GenBank/DDBJ databases">
        <authorList>
            <person name="Varghese N."/>
            <person name="Submissions S."/>
        </authorList>
    </citation>
    <scope>NUCLEOTIDE SEQUENCE [LARGE SCALE GENOMIC DNA]</scope>
    <source>
        <strain evidence="5 6">DSM 19027</strain>
    </source>
</reference>
<dbReference type="PROSITE" id="PS51379">
    <property type="entry name" value="4FE4S_FER_2"/>
    <property type="match status" value="2"/>
</dbReference>
<dbReference type="EMBL" id="FQZP01000004">
    <property type="protein sequence ID" value="SHI54531.1"/>
    <property type="molecule type" value="Genomic_DNA"/>
</dbReference>
<keyword evidence="2" id="KW-0408">Iron</keyword>
<dbReference type="InterPro" id="IPR053135">
    <property type="entry name" value="AKR2_Oxidoreductase"/>
</dbReference>
<dbReference type="Gene3D" id="3.30.70.20">
    <property type="match status" value="1"/>
</dbReference>
<dbReference type="InterPro" id="IPR017896">
    <property type="entry name" value="4Fe4S_Fe-S-bd"/>
</dbReference>
<dbReference type="Proteomes" id="UP000324781">
    <property type="component" value="Unassembled WGS sequence"/>
</dbReference>
<dbReference type="OrthoDB" id="9804790at2"/>
<dbReference type="InterPro" id="IPR023210">
    <property type="entry name" value="NADP_OxRdtase_dom"/>
</dbReference>
<protein>
    <submittedName>
        <fullName evidence="5">Predicted oxidoreductase</fullName>
    </submittedName>
</protein>
<dbReference type="PANTHER" id="PTHR43312">
    <property type="entry name" value="D-THREO-ALDOSE 1-DEHYDROGENASE"/>
    <property type="match status" value="1"/>
</dbReference>
<dbReference type="SUPFAM" id="SSF51430">
    <property type="entry name" value="NAD(P)-linked oxidoreductase"/>
    <property type="match status" value="1"/>
</dbReference>
<dbReference type="InterPro" id="IPR020471">
    <property type="entry name" value="AKR"/>
</dbReference>
<keyword evidence="3" id="KW-0411">Iron-sulfur</keyword>
<dbReference type="PROSITE" id="PS00198">
    <property type="entry name" value="4FE4S_FER_1"/>
    <property type="match status" value="1"/>
</dbReference>
<dbReference type="Pfam" id="PF13237">
    <property type="entry name" value="Fer4_10"/>
    <property type="match status" value="1"/>
</dbReference>
<proteinExistence type="predicted"/>
<dbReference type="GO" id="GO:0016491">
    <property type="term" value="F:oxidoreductase activity"/>
    <property type="evidence" value="ECO:0007669"/>
    <property type="project" value="InterPro"/>
</dbReference>
<evidence type="ECO:0000313" key="6">
    <source>
        <dbReference type="Proteomes" id="UP000324781"/>
    </source>
</evidence>
<dbReference type="GO" id="GO:0046872">
    <property type="term" value="F:metal ion binding"/>
    <property type="evidence" value="ECO:0007669"/>
    <property type="project" value="UniProtKB-KW"/>
</dbReference>
<dbReference type="InterPro" id="IPR017900">
    <property type="entry name" value="4Fe4S_Fe_S_CS"/>
</dbReference>
<evidence type="ECO:0000256" key="3">
    <source>
        <dbReference type="ARBA" id="ARBA00023014"/>
    </source>
</evidence>
<dbReference type="Gene3D" id="3.20.20.100">
    <property type="entry name" value="NADP-dependent oxidoreductase domain"/>
    <property type="match status" value="1"/>
</dbReference>
<evidence type="ECO:0000259" key="4">
    <source>
        <dbReference type="PROSITE" id="PS51379"/>
    </source>
</evidence>
<evidence type="ECO:0000256" key="2">
    <source>
        <dbReference type="ARBA" id="ARBA00023004"/>
    </source>
</evidence>
<dbReference type="AlphaFoldDB" id="A0A1M6C0Y6"/>
<dbReference type="CDD" id="cd19100">
    <property type="entry name" value="AKR_unchar"/>
    <property type="match status" value="1"/>
</dbReference>
<organism evidence="5 6">
    <name type="scientific">Thermoclostridium caenicola</name>
    <dbReference type="NCBI Taxonomy" id="659425"/>
    <lineage>
        <taxon>Bacteria</taxon>
        <taxon>Bacillati</taxon>
        <taxon>Bacillota</taxon>
        <taxon>Clostridia</taxon>
        <taxon>Eubacteriales</taxon>
        <taxon>Oscillospiraceae</taxon>
        <taxon>Thermoclostridium</taxon>
    </lineage>
</organism>
<evidence type="ECO:0000313" key="5">
    <source>
        <dbReference type="EMBL" id="SHI54531.1"/>
    </source>
</evidence>
<dbReference type="SUPFAM" id="SSF54862">
    <property type="entry name" value="4Fe-4S ferredoxins"/>
    <property type="match status" value="1"/>
</dbReference>
<dbReference type="InterPro" id="IPR036812">
    <property type="entry name" value="NAD(P)_OxRdtase_dom_sf"/>
</dbReference>
<dbReference type="PRINTS" id="PR00069">
    <property type="entry name" value="ALDKETRDTASE"/>
</dbReference>
<dbReference type="RefSeq" id="WP_149677683.1">
    <property type="nucleotide sequence ID" value="NZ_FQZP01000004.1"/>
</dbReference>
<gene>
    <name evidence="5" type="ORF">SAMN05444373_10048</name>
</gene>
<feature type="domain" description="4Fe-4S ferredoxin-type" evidence="4">
    <location>
        <begin position="289"/>
        <end position="316"/>
    </location>
</feature>
<evidence type="ECO:0000256" key="1">
    <source>
        <dbReference type="ARBA" id="ARBA00022723"/>
    </source>
</evidence>
<dbReference type="GO" id="GO:0051536">
    <property type="term" value="F:iron-sulfur cluster binding"/>
    <property type="evidence" value="ECO:0007669"/>
    <property type="project" value="UniProtKB-KW"/>
</dbReference>